<accession>A0A1V8T5F7</accession>
<dbReference type="InterPro" id="IPR002974">
    <property type="entry name" value="Cyt_P450_E_CYP52_ascomycetes"/>
</dbReference>
<comment type="caution">
    <text evidence="11">The sequence shown here is derived from an EMBL/GenBank/DDBJ whole genome shotgun (WGS) entry which is preliminary data.</text>
</comment>
<evidence type="ECO:0000256" key="2">
    <source>
        <dbReference type="ARBA" id="ARBA00010617"/>
    </source>
</evidence>
<evidence type="ECO:0000256" key="10">
    <source>
        <dbReference type="SAM" id="Phobius"/>
    </source>
</evidence>
<reference evidence="12" key="1">
    <citation type="submission" date="2017-03" db="EMBL/GenBank/DDBJ databases">
        <title>Genomes of endolithic fungi from Antarctica.</title>
        <authorList>
            <person name="Coleine C."/>
            <person name="Masonjones S."/>
            <person name="Stajich J.E."/>
        </authorList>
    </citation>
    <scope>NUCLEOTIDE SEQUENCE [LARGE SCALE GENOMIC DNA]</scope>
    <source>
        <strain evidence="12">CCFEE 5527</strain>
    </source>
</reference>
<dbReference type="InterPro" id="IPR017972">
    <property type="entry name" value="Cyt_P450_CS"/>
</dbReference>
<evidence type="ECO:0000256" key="6">
    <source>
        <dbReference type="ARBA" id="ARBA00023004"/>
    </source>
</evidence>
<dbReference type="Proteomes" id="UP000192596">
    <property type="component" value="Unassembled WGS sequence"/>
</dbReference>
<dbReference type="STRING" id="1507870.A0A1V8T5F7"/>
<dbReference type="PRINTS" id="PR00385">
    <property type="entry name" value="P450"/>
</dbReference>
<comment type="cofactor">
    <cofactor evidence="1 8">
        <name>heme</name>
        <dbReference type="ChEBI" id="CHEBI:30413"/>
    </cofactor>
</comment>
<feature type="binding site" description="axial binding residue" evidence="8">
    <location>
        <position position="463"/>
    </location>
    <ligand>
        <name>heme</name>
        <dbReference type="ChEBI" id="CHEBI:30413"/>
    </ligand>
    <ligandPart>
        <name>Fe</name>
        <dbReference type="ChEBI" id="CHEBI:18248"/>
    </ligandPart>
</feature>
<dbReference type="Gene3D" id="1.10.630.10">
    <property type="entry name" value="Cytochrome P450"/>
    <property type="match status" value="1"/>
</dbReference>
<gene>
    <name evidence="11" type="ORF">B0A48_08274</name>
</gene>
<dbReference type="InterPro" id="IPR047146">
    <property type="entry name" value="Cyt_P450_E_CYP52_fungi"/>
</dbReference>
<dbReference type="AlphaFoldDB" id="A0A1V8T5F7"/>
<feature type="transmembrane region" description="Helical" evidence="10">
    <location>
        <begin position="6"/>
        <end position="27"/>
    </location>
</feature>
<organism evidence="11 12">
    <name type="scientific">Cryoendolithus antarcticus</name>
    <dbReference type="NCBI Taxonomy" id="1507870"/>
    <lineage>
        <taxon>Eukaryota</taxon>
        <taxon>Fungi</taxon>
        <taxon>Dikarya</taxon>
        <taxon>Ascomycota</taxon>
        <taxon>Pezizomycotina</taxon>
        <taxon>Dothideomycetes</taxon>
        <taxon>Dothideomycetidae</taxon>
        <taxon>Cladosporiales</taxon>
        <taxon>Cladosporiaceae</taxon>
        <taxon>Cryoendolithus</taxon>
    </lineage>
</organism>
<dbReference type="Pfam" id="PF00067">
    <property type="entry name" value="p450"/>
    <property type="match status" value="1"/>
</dbReference>
<keyword evidence="10" id="KW-0472">Membrane</keyword>
<dbReference type="SUPFAM" id="SSF48264">
    <property type="entry name" value="Cytochrome P450"/>
    <property type="match status" value="1"/>
</dbReference>
<keyword evidence="6 8" id="KW-0408">Iron</keyword>
<dbReference type="InParanoid" id="A0A1V8T5F7"/>
<evidence type="ECO:0000256" key="8">
    <source>
        <dbReference type="PIRSR" id="PIRSR602402-1"/>
    </source>
</evidence>
<dbReference type="PRINTS" id="PR01239">
    <property type="entry name" value="EP450IICYP52"/>
</dbReference>
<proteinExistence type="inferred from homology"/>
<keyword evidence="7 9" id="KW-0503">Monooxygenase</keyword>
<evidence type="ECO:0008006" key="13">
    <source>
        <dbReference type="Google" id="ProtNLM"/>
    </source>
</evidence>
<dbReference type="PANTHER" id="PTHR24287:SF17">
    <property type="entry name" value="P450, PUTATIVE (EUROFUNG)-RELATED"/>
    <property type="match status" value="1"/>
</dbReference>
<dbReference type="GO" id="GO:0020037">
    <property type="term" value="F:heme binding"/>
    <property type="evidence" value="ECO:0007669"/>
    <property type="project" value="InterPro"/>
</dbReference>
<evidence type="ECO:0000256" key="1">
    <source>
        <dbReference type="ARBA" id="ARBA00001971"/>
    </source>
</evidence>
<dbReference type="EMBL" id="NAJO01000016">
    <property type="protein sequence ID" value="OQO06491.1"/>
    <property type="molecule type" value="Genomic_DNA"/>
</dbReference>
<protein>
    <recommendedName>
        <fullName evidence="13">Cytochrome P450 52A13</fullName>
    </recommendedName>
</protein>
<keyword evidence="4 8" id="KW-0479">Metal-binding</keyword>
<evidence type="ECO:0000313" key="12">
    <source>
        <dbReference type="Proteomes" id="UP000192596"/>
    </source>
</evidence>
<evidence type="ECO:0000256" key="7">
    <source>
        <dbReference type="ARBA" id="ARBA00023033"/>
    </source>
</evidence>
<keyword evidence="10" id="KW-1133">Transmembrane helix</keyword>
<evidence type="ECO:0000256" key="9">
    <source>
        <dbReference type="RuleBase" id="RU000461"/>
    </source>
</evidence>
<sequence>MTLKLILHFMYPTLLQISSLFLIYYIYTRISLYRRQRAFKRSTGSLSPPRLPQWDPILGLDRFREVGRDLKNHRLLESSSARFAKMGTNTLEVVVLGRHIIITTEPENLKAIQAVDFKKWSIGRRRMEGFRPLFGLGIFTTDGADWQHSRDMLRPNFVRNQVGELNKFERHVGRLIKRIPANGDTIDLSPLFFSLTMDSATEFLLGGSTDSLLRTDEHEFSIAFDRAQGVVARGSRWGPWAKLFPWLFDGNTFETDRDIVHAFVDRFVDDAFTKKQTLAQSSEKKDRYVFIDELVEQTTDRIRIRSECLNILLAGRDTTASLLTNVWFILSKRPDLWTSLQNEIAHLNGRAPNFEQLKDLKWLRALLNESLRLHPVVPQNSRQALEDLTLPLGGGPKGLDPMFVPKDTIVAWSVYSMHRRQDFYGPDADVFRPERWLDDPVTGQKGLRPGWEYLPFNGGARICLGQQYALTEASYVTVRLAQAFAGIETRMEQNVWTENFNITAVNLGGAKVGLTARP</sequence>
<dbReference type="InterPro" id="IPR036396">
    <property type="entry name" value="Cyt_P450_sf"/>
</dbReference>
<keyword evidence="3 8" id="KW-0349">Heme</keyword>
<dbReference type="PROSITE" id="PS00086">
    <property type="entry name" value="CYTOCHROME_P450"/>
    <property type="match status" value="1"/>
</dbReference>
<dbReference type="InterPro" id="IPR002402">
    <property type="entry name" value="Cyt_P450_E_grp-II"/>
</dbReference>
<keyword evidence="10" id="KW-0812">Transmembrane</keyword>
<keyword evidence="5 9" id="KW-0560">Oxidoreductase</keyword>
<dbReference type="CDD" id="cd11063">
    <property type="entry name" value="CYP52"/>
    <property type="match status" value="1"/>
</dbReference>
<comment type="similarity">
    <text evidence="2 9">Belongs to the cytochrome P450 family.</text>
</comment>
<evidence type="ECO:0000256" key="5">
    <source>
        <dbReference type="ARBA" id="ARBA00023002"/>
    </source>
</evidence>
<dbReference type="InterPro" id="IPR001128">
    <property type="entry name" value="Cyt_P450"/>
</dbReference>
<evidence type="ECO:0000256" key="3">
    <source>
        <dbReference type="ARBA" id="ARBA00022617"/>
    </source>
</evidence>
<dbReference type="PANTHER" id="PTHR24287">
    <property type="entry name" value="P450, PUTATIVE (EUROFUNG)-RELATED"/>
    <property type="match status" value="1"/>
</dbReference>
<dbReference type="PRINTS" id="PR00464">
    <property type="entry name" value="EP450II"/>
</dbReference>
<dbReference type="OrthoDB" id="1470350at2759"/>
<dbReference type="GO" id="GO:0016712">
    <property type="term" value="F:oxidoreductase activity, acting on paired donors, with incorporation or reduction of molecular oxygen, reduced flavin or flavoprotein as one donor, and incorporation of one atom of oxygen"/>
    <property type="evidence" value="ECO:0007669"/>
    <property type="project" value="InterPro"/>
</dbReference>
<dbReference type="GO" id="GO:0005506">
    <property type="term" value="F:iron ion binding"/>
    <property type="evidence" value="ECO:0007669"/>
    <property type="project" value="InterPro"/>
</dbReference>
<keyword evidence="12" id="KW-1185">Reference proteome</keyword>
<evidence type="ECO:0000313" key="11">
    <source>
        <dbReference type="EMBL" id="OQO06491.1"/>
    </source>
</evidence>
<evidence type="ECO:0000256" key="4">
    <source>
        <dbReference type="ARBA" id="ARBA00022723"/>
    </source>
</evidence>
<name>A0A1V8T5F7_9PEZI</name>